<keyword evidence="14" id="KW-1185">Reference proteome</keyword>
<dbReference type="InterPro" id="IPR059000">
    <property type="entry name" value="ATPase_P-type_domA"/>
</dbReference>
<dbReference type="PANTHER" id="PTHR43520">
    <property type="entry name" value="ATP7, ISOFORM B"/>
    <property type="match status" value="1"/>
</dbReference>
<evidence type="ECO:0000256" key="7">
    <source>
        <dbReference type="ARBA" id="ARBA00022840"/>
    </source>
</evidence>
<evidence type="ECO:0000256" key="8">
    <source>
        <dbReference type="ARBA" id="ARBA00022967"/>
    </source>
</evidence>
<feature type="transmembrane region" description="Helical" evidence="11">
    <location>
        <begin position="169"/>
        <end position="187"/>
    </location>
</feature>
<dbReference type="InterPro" id="IPR009078">
    <property type="entry name" value="Ferritin-like_SF"/>
</dbReference>
<dbReference type="CDD" id="cd02094">
    <property type="entry name" value="P-type_ATPase_Cu-like"/>
    <property type="match status" value="1"/>
</dbReference>
<dbReference type="NCBIfam" id="TIGR01511">
    <property type="entry name" value="ATPase-IB1_Cu"/>
    <property type="match status" value="1"/>
</dbReference>
<keyword evidence="10 11" id="KW-0472">Membrane</keyword>
<dbReference type="NCBIfam" id="TIGR01525">
    <property type="entry name" value="ATPase-IB_hvy"/>
    <property type="match status" value="1"/>
</dbReference>
<dbReference type="PRINTS" id="PR00943">
    <property type="entry name" value="CUATPASE"/>
</dbReference>
<dbReference type="GO" id="GO:0005524">
    <property type="term" value="F:ATP binding"/>
    <property type="evidence" value="ECO:0007669"/>
    <property type="project" value="UniProtKB-UniRule"/>
</dbReference>
<dbReference type="GO" id="GO:0043682">
    <property type="term" value="F:P-type divalent copper transporter activity"/>
    <property type="evidence" value="ECO:0007669"/>
    <property type="project" value="TreeGrafter"/>
</dbReference>
<dbReference type="GO" id="GO:0005886">
    <property type="term" value="C:plasma membrane"/>
    <property type="evidence" value="ECO:0007669"/>
    <property type="project" value="UniProtKB-SubCell"/>
</dbReference>
<protein>
    <submittedName>
        <fullName evidence="13">Silver exporting P-type ATPase</fullName>
        <ecNumber evidence="13">3.6.3.53</ecNumber>
    </submittedName>
</protein>
<dbReference type="SMART" id="SM00746">
    <property type="entry name" value="TRASH"/>
    <property type="match status" value="1"/>
</dbReference>
<keyword evidence="4 11" id="KW-0812">Transmembrane</keyword>
<feature type="transmembrane region" description="Helical" evidence="11">
    <location>
        <begin position="199"/>
        <end position="226"/>
    </location>
</feature>
<dbReference type="SUPFAM" id="SSF56784">
    <property type="entry name" value="HAD-like"/>
    <property type="match status" value="1"/>
</dbReference>
<feature type="domain" description="TRASH" evidence="12">
    <location>
        <begin position="24"/>
        <end position="62"/>
    </location>
</feature>
<evidence type="ECO:0000256" key="6">
    <source>
        <dbReference type="ARBA" id="ARBA00022741"/>
    </source>
</evidence>
<comment type="subcellular location">
    <subcellularLocation>
        <location evidence="1">Cell membrane</location>
        <topology evidence="1">Multi-pass membrane protein</topology>
    </subcellularLocation>
</comment>
<dbReference type="GO" id="GO:0005507">
    <property type="term" value="F:copper ion binding"/>
    <property type="evidence" value="ECO:0007669"/>
    <property type="project" value="TreeGrafter"/>
</dbReference>
<evidence type="ECO:0000256" key="11">
    <source>
        <dbReference type="RuleBase" id="RU362081"/>
    </source>
</evidence>
<dbReference type="InterPro" id="IPR007029">
    <property type="entry name" value="YHS_dom"/>
</dbReference>
<dbReference type="Gene3D" id="3.40.1110.10">
    <property type="entry name" value="Calcium-transporting ATPase, cytoplasmic domain N"/>
    <property type="match status" value="1"/>
</dbReference>
<dbReference type="OrthoDB" id="9813266at2"/>
<dbReference type="PROSITE" id="PS00154">
    <property type="entry name" value="ATPASE_E1_E2"/>
    <property type="match status" value="1"/>
</dbReference>
<dbReference type="InterPro" id="IPR018303">
    <property type="entry name" value="ATPase_P-typ_P_site"/>
</dbReference>
<evidence type="ECO:0000313" key="13">
    <source>
        <dbReference type="EMBL" id="VUD74347.1"/>
    </source>
</evidence>
<dbReference type="InterPro" id="IPR023298">
    <property type="entry name" value="ATPase_P-typ_TM_dom_sf"/>
</dbReference>
<dbReference type="GO" id="GO:0016491">
    <property type="term" value="F:oxidoreductase activity"/>
    <property type="evidence" value="ECO:0007669"/>
    <property type="project" value="InterPro"/>
</dbReference>
<dbReference type="InterPro" id="IPR023299">
    <property type="entry name" value="ATPase_P-typ_cyto_dom_N"/>
</dbReference>
<gene>
    <name evidence="13" type="primary">silP_2</name>
    <name evidence="13" type="ORF">MET9862_04976</name>
</gene>
<evidence type="ECO:0000313" key="14">
    <source>
        <dbReference type="Proteomes" id="UP000410984"/>
    </source>
</evidence>
<dbReference type="Proteomes" id="UP000410984">
    <property type="component" value="Unassembled WGS sequence"/>
</dbReference>
<dbReference type="SFLD" id="SFLDF00027">
    <property type="entry name" value="p-type_atpase"/>
    <property type="match status" value="1"/>
</dbReference>
<dbReference type="Pfam" id="PF19335">
    <property type="entry name" value="HMBD"/>
    <property type="match status" value="1"/>
</dbReference>
<dbReference type="Pfam" id="PF00702">
    <property type="entry name" value="Hydrolase"/>
    <property type="match status" value="1"/>
</dbReference>
<keyword evidence="3 11" id="KW-1003">Cell membrane</keyword>
<dbReference type="SUPFAM" id="SSF81653">
    <property type="entry name" value="Calcium ATPase, transduction domain A"/>
    <property type="match status" value="1"/>
</dbReference>
<keyword evidence="7 11" id="KW-0067">ATP-binding</keyword>
<reference evidence="13 14" key="1">
    <citation type="submission" date="2019-06" db="EMBL/GenBank/DDBJ databases">
        <authorList>
            <person name="Rodrigo-Torres L."/>
            <person name="Arahal R. D."/>
            <person name="Lucena T."/>
        </authorList>
    </citation>
    <scope>NUCLEOTIDE SEQUENCE [LARGE SCALE GENOMIC DNA]</scope>
    <source>
        <strain evidence="13 14">SB0023/3</strain>
    </source>
</reference>
<evidence type="ECO:0000256" key="9">
    <source>
        <dbReference type="ARBA" id="ARBA00022989"/>
    </source>
</evidence>
<keyword evidence="8" id="KW-1278">Translocase</keyword>
<evidence type="ECO:0000256" key="10">
    <source>
        <dbReference type="ARBA" id="ARBA00023136"/>
    </source>
</evidence>
<keyword evidence="5 11" id="KW-0479">Metal-binding</keyword>
<comment type="similarity">
    <text evidence="2 11">Belongs to the cation transport ATPase (P-type) (TC 3.A.3) family. Type IB subfamily.</text>
</comment>
<dbReference type="SFLD" id="SFLDS00003">
    <property type="entry name" value="Haloacid_Dehalogenase"/>
    <property type="match status" value="1"/>
</dbReference>
<feature type="transmembrane region" description="Helical" evidence="11">
    <location>
        <begin position="388"/>
        <end position="415"/>
    </location>
</feature>
<dbReference type="SUPFAM" id="SSF47240">
    <property type="entry name" value="Ferritin-like"/>
    <property type="match status" value="1"/>
</dbReference>
<dbReference type="InterPro" id="IPR011017">
    <property type="entry name" value="TRASH_dom"/>
</dbReference>
<dbReference type="EMBL" id="CABFPH010000118">
    <property type="protein sequence ID" value="VUD74347.1"/>
    <property type="molecule type" value="Genomic_DNA"/>
</dbReference>
<keyword evidence="13" id="KW-0378">Hydrolase</keyword>
<dbReference type="InterPro" id="IPR008250">
    <property type="entry name" value="ATPase_P-typ_transduc_dom_A_sf"/>
</dbReference>
<evidence type="ECO:0000256" key="4">
    <source>
        <dbReference type="ARBA" id="ARBA00022692"/>
    </source>
</evidence>
<dbReference type="GO" id="GO:0060003">
    <property type="term" value="P:copper ion export"/>
    <property type="evidence" value="ECO:0007669"/>
    <property type="project" value="UniProtKB-ARBA"/>
</dbReference>
<dbReference type="Gene3D" id="2.70.150.10">
    <property type="entry name" value="Calcium-transporting ATPase, cytoplasmic transduction domain A"/>
    <property type="match status" value="1"/>
</dbReference>
<name>A0A509EIZ5_9HYPH</name>
<dbReference type="PRINTS" id="PR00119">
    <property type="entry name" value="CATATPASE"/>
</dbReference>
<proteinExistence type="inferred from homology"/>
<feature type="transmembrane region" description="Helical" evidence="11">
    <location>
        <begin position="763"/>
        <end position="785"/>
    </location>
</feature>
<feature type="transmembrane region" description="Helical" evidence="11">
    <location>
        <begin position="738"/>
        <end position="757"/>
    </location>
</feature>
<evidence type="ECO:0000259" key="12">
    <source>
        <dbReference type="SMART" id="SM00746"/>
    </source>
</evidence>
<dbReference type="RefSeq" id="WP_142585656.1">
    <property type="nucleotide sequence ID" value="NZ_CABFPH010000118.1"/>
</dbReference>
<dbReference type="GO" id="GO:0055070">
    <property type="term" value="P:copper ion homeostasis"/>
    <property type="evidence" value="ECO:0007669"/>
    <property type="project" value="TreeGrafter"/>
</dbReference>
<organism evidence="13 14">
    <name type="scientific">Methylobacterium symbioticum</name>
    <dbReference type="NCBI Taxonomy" id="2584084"/>
    <lineage>
        <taxon>Bacteria</taxon>
        <taxon>Pseudomonadati</taxon>
        <taxon>Pseudomonadota</taxon>
        <taxon>Alphaproteobacteria</taxon>
        <taxon>Hyphomicrobiales</taxon>
        <taxon>Methylobacteriaceae</taxon>
        <taxon>Methylobacterium</taxon>
    </lineage>
</organism>
<dbReference type="SUPFAM" id="SSF81665">
    <property type="entry name" value="Calcium ATPase, transmembrane domain M"/>
    <property type="match status" value="1"/>
</dbReference>
<dbReference type="Pfam" id="PF04945">
    <property type="entry name" value="YHS"/>
    <property type="match status" value="1"/>
</dbReference>
<dbReference type="SFLD" id="SFLDG00002">
    <property type="entry name" value="C1.7:_P-type_atpase_like"/>
    <property type="match status" value="1"/>
</dbReference>
<dbReference type="EC" id="3.6.3.53" evidence="13"/>
<evidence type="ECO:0000256" key="1">
    <source>
        <dbReference type="ARBA" id="ARBA00004651"/>
    </source>
</evidence>
<dbReference type="AlphaFoldDB" id="A0A509EIZ5"/>
<dbReference type="InterPro" id="IPR023214">
    <property type="entry name" value="HAD_sf"/>
</dbReference>
<dbReference type="InterPro" id="IPR045800">
    <property type="entry name" value="HMBD"/>
</dbReference>
<evidence type="ECO:0000256" key="5">
    <source>
        <dbReference type="ARBA" id="ARBA00022723"/>
    </source>
</evidence>
<feature type="transmembrane region" description="Helical" evidence="11">
    <location>
        <begin position="238"/>
        <end position="258"/>
    </location>
</feature>
<dbReference type="FunFam" id="2.70.150.10:FF:000020">
    <property type="entry name" value="Copper-exporting P-type ATPase A"/>
    <property type="match status" value="1"/>
</dbReference>
<evidence type="ECO:0000256" key="2">
    <source>
        <dbReference type="ARBA" id="ARBA00006024"/>
    </source>
</evidence>
<dbReference type="Gene3D" id="3.40.50.1000">
    <property type="entry name" value="HAD superfamily/HAD-like"/>
    <property type="match status" value="1"/>
</dbReference>
<dbReference type="InterPro" id="IPR027256">
    <property type="entry name" value="P-typ_ATPase_IB"/>
</dbReference>
<sequence>MTQSFRADPIANDVVATVHERVRDPVCGMMVDPSTTPHRLTLGEATYHFCSAGCASKFEADPDRYLNPPDRDPAVLESAMGAPPEPAEGAVWTCPMHPQVRRAGPGSCPICGMALEPATPTLEEGPNLELIDMTRRLWVSAALSLLLLVLAMGHELLGWTLLSGAVTTLVQFGLATPVVLWGGWPFFERAWSSVRTRNLNMFTLIGLGVGVTYAYSAVAALAPGLFPPSFRSPMSGAVPVYFEAAGVIVSLVLLGQVLELRARSATGRAIRALLGLAPKTARVVLQDGREEDVSLDLIEAGAILRVRPGEKVPVDGVVVEGRSVVDESMLTGEPVAVEKRLGDKVTGATVNGTGGFLMRAERVGQDTMLAQIVRMVSEAQRSRAPIQALADIVSGWFVPGVIGVAVLAFVIWSVFGPAPAFAFGLVNAVAVLIIACPCALGLATPMSITVGTGRGAQAGVLVKNAEALELMERIDTLVIDKTGTLTEGKPRLISVIPAPGMEKDDFLRLAASLERGSEHPLAAAIVKGAEERGLTLSEVADFQSETGKGVTGRVDCRSIALGNRSLLDALGVDPAELEQQADQMRSDGKGVMFGVVDGRAAGLLVVADPVKDSAAGALQALQADGVRVVMLTGDNRRTAEAVARQVGGIDEIVADVLPEQKQAAVERLRAQGKRVAMAGDGINDAPALAAADVGIAMGTGTDVAMESAAVTLVKGDLNGIVRARRLSRAVMRNIRQNLFFAFVFNALAVPVAAGVLYPFTGTLLSPMIAGAAMALSSVTVIGNALRLRTIRLS</sequence>
<accession>A0A509EIZ5</accession>
<dbReference type="GO" id="GO:0016887">
    <property type="term" value="F:ATP hydrolysis activity"/>
    <property type="evidence" value="ECO:0007669"/>
    <property type="project" value="InterPro"/>
</dbReference>
<dbReference type="PANTHER" id="PTHR43520:SF8">
    <property type="entry name" value="P-TYPE CU(+) TRANSPORTER"/>
    <property type="match status" value="1"/>
</dbReference>
<dbReference type="Gene3D" id="1.10.620.20">
    <property type="entry name" value="Ribonucleotide Reductase, subunit A"/>
    <property type="match status" value="1"/>
</dbReference>
<evidence type="ECO:0000256" key="3">
    <source>
        <dbReference type="ARBA" id="ARBA00022475"/>
    </source>
</evidence>
<feature type="transmembrane region" description="Helical" evidence="11">
    <location>
        <begin position="137"/>
        <end position="157"/>
    </location>
</feature>
<dbReference type="Pfam" id="PF00122">
    <property type="entry name" value="E1-E2_ATPase"/>
    <property type="match status" value="1"/>
</dbReference>
<feature type="transmembrane region" description="Helical" evidence="11">
    <location>
        <begin position="421"/>
        <end position="444"/>
    </location>
</feature>
<dbReference type="InterPro" id="IPR036412">
    <property type="entry name" value="HAD-like_sf"/>
</dbReference>
<dbReference type="InterPro" id="IPR012348">
    <property type="entry name" value="RNR-like"/>
</dbReference>
<dbReference type="InterPro" id="IPR044492">
    <property type="entry name" value="P_typ_ATPase_HD_dom"/>
</dbReference>
<dbReference type="NCBIfam" id="TIGR01494">
    <property type="entry name" value="ATPase_P-type"/>
    <property type="match status" value="1"/>
</dbReference>
<keyword evidence="9 11" id="KW-1133">Transmembrane helix</keyword>
<keyword evidence="6 11" id="KW-0547">Nucleotide-binding</keyword>
<dbReference type="InterPro" id="IPR001757">
    <property type="entry name" value="P_typ_ATPase"/>
</dbReference>